<dbReference type="GO" id="GO:0004521">
    <property type="term" value="F:RNA endonuclease activity"/>
    <property type="evidence" value="ECO:0007669"/>
    <property type="project" value="TreeGrafter"/>
</dbReference>
<name>A0A1M6R2M8_9FIRM</name>
<evidence type="ECO:0000256" key="1">
    <source>
        <dbReference type="ARBA" id="ARBA00022801"/>
    </source>
</evidence>
<organism evidence="4 5">
    <name type="scientific">Anaerotignum lactatifermentans DSM 14214</name>
    <dbReference type="NCBI Taxonomy" id="1121323"/>
    <lineage>
        <taxon>Bacteria</taxon>
        <taxon>Bacillati</taxon>
        <taxon>Bacillota</taxon>
        <taxon>Clostridia</taxon>
        <taxon>Lachnospirales</taxon>
        <taxon>Anaerotignaceae</taxon>
        <taxon>Anaerotignum</taxon>
    </lineage>
</organism>
<evidence type="ECO:0000313" key="4">
    <source>
        <dbReference type="EMBL" id="SHK26597.1"/>
    </source>
</evidence>
<dbReference type="Gene3D" id="3.40.50.10890">
    <property type="match status" value="1"/>
</dbReference>
<keyword evidence="5" id="KW-1185">Reference proteome</keyword>
<dbReference type="InterPro" id="IPR036866">
    <property type="entry name" value="RibonucZ/Hydroxyglut_hydro"/>
</dbReference>
<dbReference type="PANTHER" id="PTHR11203:SF37">
    <property type="entry name" value="INTEGRATOR COMPLEX SUBUNIT 11"/>
    <property type="match status" value="1"/>
</dbReference>
<dbReference type="InterPro" id="IPR022712">
    <property type="entry name" value="Beta_Casp"/>
</dbReference>
<dbReference type="Pfam" id="PF10996">
    <property type="entry name" value="Beta-Casp"/>
    <property type="match status" value="1"/>
</dbReference>
<evidence type="ECO:0000259" key="3">
    <source>
        <dbReference type="SMART" id="SM01027"/>
    </source>
</evidence>
<dbReference type="Pfam" id="PF07521">
    <property type="entry name" value="RMMBL"/>
    <property type="match status" value="1"/>
</dbReference>
<dbReference type="SMART" id="SM01027">
    <property type="entry name" value="Beta-Casp"/>
    <property type="match status" value="1"/>
</dbReference>
<protein>
    <submittedName>
        <fullName evidence="4">Metallo-beta-lactamase family protein</fullName>
    </submittedName>
</protein>
<dbReference type="SMART" id="SM00849">
    <property type="entry name" value="Lactamase_B"/>
    <property type="match status" value="1"/>
</dbReference>
<dbReference type="RefSeq" id="WP_072850526.1">
    <property type="nucleotide sequence ID" value="NZ_FRAH01000021.1"/>
</dbReference>
<dbReference type="CDD" id="cd16295">
    <property type="entry name" value="TTHA0252-CPSF-like_MBL-fold"/>
    <property type="match status" value="1"/>
</dbReference>
<dbReference type="Gene3D" id="3.60.15.10">
    <property type="entry name" value="Ribonuclease Z/Hydroxyacylglutathione hydrolase-like"/>
    <property type="match status" value="1"/>
</dbReference>
<evidence type="ECO:0000313" key="5">
    <source>
        <dbReference type="Proteomes" id="UP000183975"/>
    </source>
</evidence>
<dbReference type="AlphaFoldDB" id="A0A1M6R2M8"/>
<dbReference type="InterPro" id="IPR011108">
    <property type="entry name" value="RMMBL"/>
</dbReference>
<sequence length="541" mass="60196">MKLMFLGADHEVTGSCHYIEACGKSILLDCGMEQGRDTYENQEIPVAASAIDYVFLSHAHIDHSGLLPLLYKNGFQGKIYATDATTDLCRIMLLDSAHIQEFEAQWRNRKAKRAGAPPFEPLYTTAEATAVMEHFVPCDYMEMVEVCDGIRLRFTDVGHLLGSSSMEIWLTEGDVTKKLVFSGDIGNINQPIIHDPRYTAEADYVIMESTYGDRLHTVPPDYVQALAEEIQETLDAGGNLVIPSFAVGRTQEMLYFIREIKERNLVTGHDNFPVYIDSPLAIEATRVFMENRLDCFDTAAMELVKKGINPLQFPGLNLAITPEDSTAINFDRTPKVIISASGMCEAGRIRHHLKHNLWRPECTILFVGYQAIGTLGRNIVEGAKEVRLFGETIEVNAKIHQLAGVSGHADKKGLLNWIHHFDQKPQTVFVVHGEDLVCESFKNCLKEDYGFHAVAPYSGACFDLSDGSMISAGVKIPVVPKLYPHARAATEGGKRAMYLSDQLDEAGKRLLRIISQNKGGANRDMEKLLKQINALCDKLES</sequence>
<dbReference type="InterPro" id="IPR050698">
    <property type="entry name" value="MBL"/>
</dbReference>
<dbReference type="EMBL" id="FRAH01000021">
    <property type="protein sequence ID" value="SHK26597.1"/>
    <property type="molecule type" value="Genomic_DNA"/>
</dbReference>
<dbReference type="Pfam" id="PF16661">
    <property type="entry name" value="Lactamase_B_6"/>
    <property type="match status" value="1"/>
</dbReference>
<dbReference type="InterPro" id="IPR001279">
    <property type="entry name" value="Metallo-B-lactamas"/>
</dbReference>
<evidence type="ECO:0000259" key="2">
    <source>
        <dbReference type="SMART" id="SM00849"/>
    </source>
</evidence>
<dbReference type="PANTHER" id="PTHR11203">
    <property type="entry name" value="CLEAVAGE AND POLYADENYLATION SPECIFICITY FACTOR FAMILY MEMBER"/>
    <property type="match status" value="1"/>
</dbReference>
<dbReference type="Proteomes" id="UP000183975">
    <property type="component" value="Unassembled WGS sequence"/>
</dbReference>
<accession>A0A1M6R2M8</accession>
<feature type="domain" description="Metallo-beta-lactamase" evidence="2">
    <location>
        <begin position="13"/>
        <end position="245"/>
    </location>
</feature>
<dbReference type="GO" id="GO:0016787">
    <property type="term" value="F:hydrolase activity"/>
    <property type="evidence" value="ECO:0007669"/>
    <property type="project" value="UniProtKB-KW"/>
</dbReference>
<reference evidence="4 5" key="1">
    <citation type="submission" date="2016-11" db="EMBL/GenBank/DDBJ databases">
        <authorList>
            <person name="Jaros S."/>
            <person name="Januszkiewicz K."/>
            <person name="Wedrychowicz H."/>
        </authorList>
    </citation>
    <scope>NUCLEOTIDE SEQUENCE [LARGE SCALE GENOMIC DNA]</scope>
    <source>
        <strain evidence="4 5">DSM 14214</strain>
    </source>
</reference>
<dbReference type="SUPFAM" id="SSF56281">
    <property type="entry name" value="Metallo-hydrolase/oxidoreductase"/>
    <property type="match status" value="1"/>
</dbReference>
<proteinExistence type="predicted"/>
<feature type="domain" description="Beta-Casp" evidence="3">
    <location>
        <begin position="250"/>
        <end position="379"/>
    </location>
</feature>
<keyword evidence="1" id="KW-0378">Hydrolase</keyword>
<gene>
    <name evidence="4" type="ORF">SAMN02745138_01453</name>
</gene>
<dbReference type="OrthoDB" id="9803916at2"/>